<evidence type="ECO:0008006" key="5">
    <source>
        <dbReference type="Google" id="ProtNLM"/>
    </source>
</evidence>
<sequence length="257" mass="29107">MSTETLIWVAVIVVAVVAIVAVGYVVLQQQRRHRLRERFGPEYDRTLRERENRREAEQELLAREQRFSSLDIRPLDDETRAGYAKKWLEVQERFVDAPGFAVTEADHLVTSVMADKGYPVEDFEQRIADLSVDHSRTLDHYRQAHEISGRAVRKAASTEELRQAMVHYRALFEELLGAPTAEAAKAADDAHVSRHAAAPPRQREAHSGRADRNGRPGHDEPDDHDVRPGHNDHDVRPGPGERAGENERGAPRDSRGR</sequence>
<dbReference type="RefSeq" id="WP_229802878.1">
    <property type="nucleotide sequence ID" value="NZ_BMQP01000002.1"/>
</dbReference>
<evidence type="ECO:0000313" key="4">
    <source>
        <dbReference type="Proteomes" id="UP000655044"/>
    </source>
</evidence>
<dbReference type="EMBL" id="BOOI01000008">
    <property type="protein sequence ID" value="GIH82491.1"/>
    <property type="molecule type" value="Genomic_DNA"/>
</dbReference>
<feature type="region of interest" description="Disordered" evidence="1">
    <location>
        <begin position="186"/>
        <end position="257"/>
    </location>
</feature>
<dbReference type="Proteomes" id="UP000655044">
    <property type="component" value="Unassembled WGS sequence"/>
</dbReference>
<comment type="caution">
    <text evidence="3">The sequence shown here is derived from an EMBL/GenBank/DDBJ whole genome shotgun (WGS) entry which is preliminary data.</text>
</comment>
<reference evidence="3" key="1">
    <citation type="submission" date="2021-01" db="EMBL/GenBank/DDBJ databases">
        <title>Whole genome shotgun sequence of Planobispora rosea NBRC 15558.</title>
        <authorList>
            <person name="Komaki H."/>
            <person name="Tamura T."/>
        </authorList>
    </citation>
    <scope>NUCLEOTIDE SEQUENCE</scope>
    <source>
        <strain evidence="3">NBRC 15558</strain>
    </source>
</reference>
<keyword evidence="4" id="KW-1185">Reference proteome</keyword>
<evidence type="ECO:0000256" key="2">
    <source>
        <dbReference type="SAM" id="Phobius"/>
    </source>
</evidence>
<feature type="compositionally biased region" description="Basic and acidic residues" evidence="1">
    <location>
        <begin position="201"/>
        <end position="236"/>
    </location>
</feature>
<keyword evidence="2" id="KW-1133">Transmembrane helix</keyword>
<keyword evidence="2" id="KW-0472">Membrane</keyword>
<gene>
    <name evidence="3" type="ORF">Pro02_08990</name>
</gene>
<protein>
    <recommendedName>
        <fullName evidence="5">Secreted protein</fullName>
    </recommendedName>
</protein>
<name>A0A8J3RYA1_PLARO</name>
<accession>A0A8J3RYA1</accession>
<feature type="compositionally biased region" description="Basic and acidic residues" evidence="1">
    <location>
        <begin position="242"/>
        <end position="257"/>
    </location>
</feature>
<proteinExistence type="predicted"/>
<organism evidence="3 4">
    <name type="scientific">Planobispora rosea</name>
    <dbReference type="NCBI Taxonomy" id="35762"/>
    <lineage>
        <taxon>Bacteria</taxon>
        <taxon>Bacillati</taxon>
        <taxon>Actinomycetota</taxon>
        <taxon>Actinomycetes</taxon>
        <taxon>Streptosporangiales</taxon>
        <taxon>Streptosporangiaceae</taxon>
        <taxon>Planobispora</taxon>
    </lineage>
</organism>
<evidence type="ECO:0000313" key="3">
    <source>
        <dbReference type="EMBL" id="GIH82491.1"/>
    </source>
</evidence>
<keyword evidence="2" id="KW-0812">Transmembrane</keyword>
<evidence type="ECO:0000256" key="1">
    <source>
        <dbReference type="SAM" id="MobiDB-lite"/>
    </source>
</evidence>
<feature type="transmembrane region" description="Helical" evidence="2">
    <location>
        <begin position="6"/>
        <end position="27"/>
    </location>
</feature>
<dbReference type="AlphaFoldDB" id="A0A8J3RYA1"/>